<dbReference type="Gramene" id="Psat07G0356800-T1">
    <property type="protein sequence ID" value="KAI5387500.1"/>
    <property type="gene ID" value="KIW84_073568"/>
</dbReference>
<dbReference type="Gene3D" id="3.40.50.10140">
    <property type="entry name" value="Toll/interleukin-1 receptor homology (TIR) domain"/>
    <property type="match status" value="1"/>
</dbReference>
<dbReference type="PROSITE" id="PS51450">
    <property type="entry name" value="LRR"/>
    <property type="match status" value="1"/>
</dbReference>
<dbReference type="PANTHER" id="PTHR11017">
    <property type="entry name" value="LEUCINE-RICH REPEAT-CONTAINING PROTEIN"/>
    <property type="match status" value="1"/>
</dbReference>
<organism evidence="9 10">
    <name type="scientific">Pisum sativum</name>
    <name type="common">Garden pea</name>
    <name type="synonym">Lathyrus oleraceus</name>
    <dbReference type="NCBI Taxonomy" id="3888"/>
    <lineage>
        <taxon>Eukaryota</taxon>
        <taxon>Viridiplantae</taxon>
        <taxon>Streptophyta</taxon>
        <taxon>Embryophyta</taxon>
        <taxon>Tracheophyta</taxon>
        <taxon>Spermatophyta</taxon>
        <taxon>Magnoliopsida</taxon>
        <taxon>eudicotyledons</taxon>
        <taxon>Gunneridae</taxon>
        <taxon>Pentapetalae</taxon>
        <taxon>rosids</taxon>
        <taxon>fabids</taxon>
        <taxon>Fabales</taxon>
        <taxon>Fabaceae</taxon>
        <taxon>Papilionoideae</taxon>
        <taxon>50 kb inversion clade</taxon>
        <taxon>NPAAA clade</taxon>
        <taxon>Hologalegina</taxon>
        <taxon>IRL clade</taxon>
        <taxon>Fabeae</taxon>
        <taxon>Lathyrus</taxon>
    </lineage>
</organism>
<dbReference type="SUPFAM" id="SSF52540">
    <property type="entry name" value="P-loop containing nucleoside triphosphate hydrolases"/>
    <property type="match status" value="1"/>
</dbReference>
<evidence type="ECO:0000256" key="7">
    <source>
        <dbReference type="ARBA" id="ARBA00047304"/>
    </source>
</evidence>
<evidence type="ECO:0000256" key="5">
    <source>
        <dbReference type="ARBA" id="ARBA00022821"/>
    </source>
</evidence>
<gene>
    <name evidence="9" type="ORF">KIW84_073568</name>
</gene>
<comment type="caution">
    <text evidence="9">The sequence shown here is derived from an EMBL/GenBank/DDBJ whole genome shotgun (WGS) entry which is preliminary data.</text>
</comment>
<keyword evidence="2" id="KW-0433">Leucine-rich repeat</keyword>
<dbReference type="InterPro" id="IPR045344">
    <property type="entry name" value="C-JID"/>
</dbReference>
<dbReference type="InterPro" id="IPR000157">
    <property type="entry name" value="TIR_dom"/>
</dbReference>
<dbReference type="Pfam" id="PF20160">
    <property type="entry name" value="C-JID"/>
    <property type="match status" value="1"/>
</dbReference>
<dbReference type="Gene3D" id="1.10.8.430">
    <property type="entry name" value="Helical domain of apoptotic protease-activating factors"/>
    <property type="match status" value="1"/>
</dbReference>
<dbReference type="Proteomes" id="UP001058974">
    <property type="component" value="Chromosome 7"/>
</dbReference>
<dbReference type="InterPro" id="IPR032675">
    <property type="entry name" value="LRR_dom_sf"/>
</dbReference>
<dbReference type="Gene3D" id="3.40.50.300">
    <property type="entry name" value="P-loop containing nucleotide triphosphate hydrolases"/>
    <property type="match status" value="1"/>
</dbReference>
<keyword evidence="3" id="KW-0677">Repeat</keyword>
<dbReference type="Gramene" id="PSAT_LOCUS31237_t1">
    <property type="protein sequence ID" value="CAL5212912.1"/>
    <property type="gene ID" value="PSAT_LOCUS31237"/>
</dbReference>
<dbReference type="InterPro" id="IPR044974">
    <property type="entry name" value="Disease_R_plants"/>
</dbReference>
<dbReference type="SUPFAM" id="SSF52058">
    <property type="entry name" value="L domain-like"/>
    <property type="match status" value="1"/>
</dbReference>
<dbReference type="Gene3D" id="3.80.10.10">
    <property type="entry name" value="Ribonuclease Inhibitor"/>
    <property type="match status" value="2"/>
</dbReference>
<feature type="domain" description="TIR" evidence="8">
    <location>
        <begin position="16"/>
        <end position="182"/>
    </location>
</feature>
<dbReference type="InterPro" id="IPR011713">
    <property type="entry name" value="Leu-rich_rpt_3"/>
</dbReference>
<keyword evidence="4" id="KW-0378">Hydrolase</keyword>
<dbReference type="SUPFAM" id="SSF46785">
    <property type="entry name" value="Winged helix' DNA-binding domain"/>
    <property type="match status" value="1"/>
</dbReference>
<evidence type="ECO:0000259" key="8">
    <source>
        <dbReference type="PROSITE" id="PS50104"/>
    </source>
</evidence>
<dbReference type="FunFam" id="3.40.50.10140:FF:000007">
    <property type="entry name" value="Disease resistance protein (TIR-NBS-LRR class)"/>
    <property type="match status" value="1"/>
</dbReference>
<comment type="catalytic activity">
    <reaction evidence="7">
        <text>NAD(+) + H2O = ADP-D-ribose + nicotinamide + H(+)</text>
        <dbReference type="Rhea" id="RHEA:16301"/>
        <dbReference type="ChEBI" id="CHEBI:15377"/>
        <dbReference type="ChEBI" id="CHEBI:15378"/>
        <dbReference type="ChEBI" id="CHEBI:17154"/>
        <dbReference type="ChEBI" id="CHEBI:57540"/>
        <dbReference type="ChEBI" id="CHEBI:57967"/>
        <dbReference type="EC" id="3.2.2.6"/>
    </reaction>
    <physiologicalReaction direction="left-to-right" evidence="7">
        <dbReference type="Rhea" id="RHEA:16302"/>
    </physiologicalReaction>
</comment>
<dbReference type="InterPro" id="IPR002182">
    <property type="entry name" value="NB-ARC"/>
</dbReference>
<dbReference type="PANTHER" id="PTHR11017:SF259">
    <property type="entry name" value="ADP-RIBOSYL CYCLASE_CYCLIC ADP-RIBOSE HYDROLASE"/>
    <property type="match status" value="1"/>
</dbReference>
<keyword evidence="10" id="KW-1185">Reference proteome</keyword>
<keyword evidence="6" id="KW-0520">NAD</keyword>
<dbReference type="Pfam" id="PF01582">
    <property type="entry name" value="TIR"/>
    <property type="match status" value="1"/>
</dbReference>
<protein>
    <recommendedName>
        <fullName evidence="1">ADP-ribosyl cyclase/cyclic ADP-ribose hydrolase</fullName>
        <ecNumber evidence="1">3.2.2.6</ecNumber>
    </recommendedName>
</protein>
<dbReference type="SMART" id="SM00255">
    <property type="entry name" value="TIR"/>
    <property type="match status" value="1"/>
</dbReference>
<evidence type="ECO:0000313" key="10">
    <source>
        <dbReference type="Proteomes" id="UP001058974"/>
    </source>
</evidence>
<evidence type="ECO:0000256" key="3">
    <source>
        <dbReference type="ARBA" id="ARBA00022737"/>
    </source>
</evidence>
<dbReference type="InterPro" id="IPR042197">
    <property type="entry name" value="Apaf_helical"/>
</dbReference>
<dbReference type="InterPro" id="IPR058192">
    <property type="entry name" value="WHD_ROQ1-like"/>
</dbReference>
<evidence type="ECO:0000313" key="9">
    <source>
        <dbReference type="EMBL" id="KAI5387500.1"/>
    </source>
</evidence>
<keyword evidence="5" id="KW-0611">Plant defense</keyword>
<reference evidence="9 10" key="1">
    <citation type="journal article" date="2022" name="Nat. Genet.">
        <title>Improved pea reference genome and pan-genome highlight genomic features and evolutionary characteristics.</title>
        <authorList>
            <person name="Yang T."/>
            <person name="Liu R."/>
            <person name="Luo Y."/>
            <person name="Hu S."/>
            <person name="Wang D."/>
            <person name="Wang C."/>
            <person name="Pandey M.K."/>
            <person name="Ge S."/>
            <person name="Xu Q."/>
            <person name="Li N."/>
            <person name="Li G."/>
            <person name="Huang Y."/>
            <person name="Saxena R.K."/>
            <person name="Ji Y."/>
            <person name="Li M."/>
            <person name="Yan X."/>
            <person name="He Y."/>
            <person name="Liu Y."/>
            <person name="Wang X."/>
            <person name="Xiang C."/>
            <person name="Varshney R.K."/>
            <person name="Ding H."/>
            <person name="Gao S."/>
            <person name="Zong X."/>
        </authorList>
    </citation>
    <scope>NUCLEOTIDE SEQUENCE [LARGE SCALE GENOMIC DNA]</scope>
    <source>
        <strain evidence="9 10">cv. Zhongwan 6</strain>
    </source>
</reference>
<dbReference type="InterPro" id="IPR027417">
    <property type="entry name" value="P-loop_NTPase"/>
</dbReference>
<dbReference type="EC" id="3.2.2.6" evidence="1"/>
<accession>A0A9D4ZZ70</accession>
<dbReference type="Pfam" id="PF07725">
    <property type="entry name" value="LRR_3"/>
    <property type="match status" value="1"/>
</dbReference>
<dbReference type="GO" id="GO:0043531">
    <property type="term" value="F:ADP binding"/>
    <property type="evidence" value="ECO:0007669"/>
    <property type="project" value="InterPro"/>
</dbReference>
<evidence type="ECO:0000256" key="2">
    <source>
        <dbReference type="ARBA" id="ARBA00022614"/>
    </source>
</evidence>
<dbReference type="InterPro" id="IPR036390">
    <property type="entry name" value="WH_DNA-bd_sf"/>
</dbReference>
<dbReference type="InterPro" id="IPR035897">
    <property type="entry name" value="Toll_tir_struct_dom_sf"/>
</dbReference>
<evidence type="ECO:0000256" key="4">
    <source>
        <dbReference type="ARBA" id="ARBA00022801"/>
    </source>
</evidence>
<dbReference type="Pfam" id="PF00931">
    <property type="entry name" value="NB-ARC"/>
    <property type="match status" value="1"/>
</dbReference>
<evidence type="ECO:0000256" key="6">
    <source>
        <dbReference type="ARBA" id="ARBA00023027"/>
    </source>
</evidence>
<sequence length="1035" mass="118515">MASSSRNSSISALRNSKYDVFVSFRGEDTRNNFTDFLFQAFQTQGIFAFRDDTNLPKGGSIAPELLHAIQHSQIFVVVFSTNYASSTWCLQELDQIRECLQLSGKHVLPVFYDVDPSDVRHQKGSYAEAFSKHGQRFQHDSQMVSRWREALTQVANLSGWDLRHKPQSAAIKEIVQKIINILDCQSSCVSKDLVGMDSPIQELQKLLLLDSVHDVRVIGICGMGGIGKTTLATVLYDRISQLFGACCFIDDVSKIYRLHDGPLGAQKQILDQTLGQEHHQICNHYNATNLIRRRLCRQRALIILDNVGQVEQLEKIAVYRECLGARSRIIIISRDKHILKQYGVDAVYQVPLLNQTNSLQLLCRKAFKLDRILSSYERLVNDILDYVNGLPLAIKVLGSFLYGRDVSEWSSALARLRESPEKDVMDVLRLSFDDLRETEKEIFLHIVCFFIKYPEKYVKNVLNCCEFHADIGLRVLVDKSLVSIEDGRILMHNLLEELGRNIVAEYTSKEPRKWRRLWSDEQLYDVILNNMENHVEAIALDHAHKDYNEEMDRGIVDRLSKMRHLRLLIIKSVNISGSLGCISNELRYVEWHEYPFMCLPSAFQPNQLVELILKNSSIKQLWEGKKYLPKLRKLDLSHSKNLVKMSDFGEVPNLERLNLEGCIELVQLDPSIEFLGKLVSLNLKGCQNLESIPNNIFGFSSLKDLNMSGCSGCFKEFNNTRHLNICESASHSQSTSSICKWTAMHYHSLFPTPTTNTIMHDKYCLREVDISYCGLSQLPEAIGGLRWLEMLNLGGNNFVTLPSLRELSKLVYLNLEHCKQLESLPELPFPTTIEQDLRQSKYWKRTGLLIFNCPNLGDREQCSRMTYSWLTQFILVNNDYRAFFNIGIVIPGSEIPSWCNNQSVGSSLPVSPVMQDNVHNITGFLCCVVFSIAPHYPIVTRSSQWIPHMILFAPLNHAAFLPVILDGELITVKSNHIWLIYFPWESSYDVVYDGFHVKTDRNGGLDVEVKKCGYRWVYKQDLPEFNSTMMHPKIC</sequence>
<evidence type="ECO:0000256" key="1">
    <source>
        <dbReference type="ARBA" id="ARBA00011982"/>
    </source>
</evidence>
<dbReference type="AlphaFoldDB" id="A0A9D4ZZ70"/>
<dbReference type="GO" id="GO:0006952">
    <property type="term" value="P:defense response"/>
    <property type="evidence" value="ECO:0007669"/>
    <property type="project" value="UniProtKB-KW"/>
</dbReference>
<dbReference type="PRINTS" id="PR00364">
    <property type="entry name" value="DISEASERSIST"/>
</dbReference>
<dbReference type="PROSITE" id="PS50104">
    <property type="entry name" value="TIR"/>
    <property type="match status" value="1"/>
</dbReference>
<dbReference type="InterPro" id="IPR001611">
    <property type="entry name" value="Leu-rich_rpt"/>
</dbReference>
<dbReference type="Pfam" id="PF23282">
    <property type="entry name" value="WHD_ROQ1"/>
    <property type="match status" value="1"/>
</dbReference>
<dbReference type="EMBL" id="JAMSHJ010000007">
    <property type="protein sequence ID" value="KAI5387500.1"/>
    <property type="molecule type" value="Genomic_DNA"/>
</dbReference>
<proteinExistence type="predicted"/>
<name>A0A9D4ZZ70_PEA</name>
<dbReference type="GO" id="GO:0061809">
    <property type="term" value="F:NAD+ nucleosidase activity, cyclic ADP-ribose generating"/>
    <property type="evidence" value="ECO:0007669"/>
    <property type="project" value="UniProtKB-EC"/>
</dbReference>
<dbReference type="GO" id="GO:0007165">
    <property type="term" value="P:signal transduction"/>
    <property type="evidence" value="ECO:0007669"/>
    <property type="project" value="InterPro"/>
</dbReference>
<dbReference type="SUPFAM" id="SSF52200">
    <property type="entry name" value="Toll/Interleukin receptor TIR domain"/>
    <property type="match status" value="1"/>
</dbReference>